<keyword evidence="2" id="KW-0732">Signal</keyword>
<dbReference type="SUPFAM" id="SSF51126">
    <property type="entry name" value="Pectin lyase-like"/>
    <property type="match status" value="1"/>
</dbReference>
<dbReference type="InterPro" id="IPR011050">
    <property type="entry name" value="Pectin_lyase_fold/virulence"/>
</dbReference>
<dbReference type="RefSeq" id="WP_188428474.1">
    <property type="nucleotide sequence ID" value="NZ_BAABKH010000005.1"/>
</dbReference>
<reference evidence="4" key="1">
    <citation type="journal article" date="2014" name="Int. J. Syst. Evol. Microbiol.">
        <title>Complete genome sequence of Corynebacterium casei LMG S-19264T (=DSM 44701T), isolated from a smear-ripened cheese.</title>
        <authorList>
            <consortium name="US DOE Joint Genome Institute (JGI-PGF)"/>
            <person name="Walter F."/>
            <person name="Albersmeier A."/>
            <person name="Kalinowski J."/>
            <person name="Ruckert C."/>
        </authorList>
    </citation>
    <scope>NUCLEOTIDE SEQUENCE</scope>
    <source>
        <strain evidence="4">CGMCC 1.12160</strain>
    </source>
</reference>
<keyword evidence="5" id="KW-1185">Reference proteome</keyword>
<dbReference type="Proteomes" id="UP000605670">
    <property type="component" value="Unassembled WGS sequence"/>
</dbReference>
<dbReference type="InterPro" id="IPR012334">
    <property type="entry name" value="Pectin_lyas_fold"/>
</dbReference>
<protein>
    <recommendedName>
        <fullName evidence="3">Right handed beta helix domain-containing protein</fullName>
    </recommendedName>
</protein>
<dbReference type="Gene3D" id="2.160.20.10">
    <property type="entry name" value="Single-stranded right-handed beta-helix, Pectin lyase-like"/>
    <property type="match status" value="1"/>
</dbReference>
<reference evidence="4" key="2">
    <citation type="submission" date="2020-09" db="EMBL/GenBank/DDBJ databases">
        <authorList>
            <person name="Sun Q."/>
            <person name="Zhou Y."/>
        </authorList>
    </citation>
    <scope>NUCLEOTIDE SEQUENCE</scope>
    <source>
        <strain evidence="4">CGMCC 1.12160</strain>
    </source>
</reference>
<dbReference type="EMBL" id="BMEM01000001">
    <property type="protein sequence ID" value="GGF44473.1"/>
    <property type="molecule type" value="Genomic_DNA"/>
</dbReference>
<evidence type="ECO:0000256" key="2">
    <source>
        <dbReference type="SAM" id="SignalP"/>
    </source>
</evidence>
<dbReference type="PANTHER" id="PTHR22990:SF15">
    <property type="entry name" value="F-BOX ONLY PROTEIN 10"/>
    <property type="match status" value="1"/>
</dbReference>
<dbReference type="PANTHER" id="PTHR22990">
    <property type="entry name" value="F-BOX ONLY PROTEIN"/>
    <property type="match status" value="1"/>
</dbReference>
<proteinExistence type="predicted"/>
<sequence length="302" mass="30364">MPVSLRVRPLAAAAGGAALLLSGLALPAQADALSCGDVVMSSTVLTTDLTCASGHGLVIGADGVVLDLGGHSITGPGAYGAGAGAGVWIHQRTGVTVMNGEIAHFATAVEVQQSSTVLVSEVRAHHNDRGINLGTGGGHVLEKNVITDNGRDAVRIAGSADVRVSKNVVERNVFGIGVANGAVRTIVEKNVVSGSGPWGVALFEDANDTVLDKNVVTSSRGDGIQVQWQTQRTMLTKNETSGNGDDGIDVDSTSATLIKNLAVGNGDLGIEAIDGVTDGGANMAAGNGNPLQCTGVVCIAPM</sequence>
<dbReference type="InterPro" id="IPR039448">
    <property type="entry name" value="Beta_helix"/>
</dbReference>
<accession>A0A917F2K6</accession>
<comment type="caution">
    <text evidence="4">The sequence shown here is derived from an EMBL/GenBank/DDBJ whole genome shotgun (WGS) entry which is preliminary data.</text>
</comment>
<gene>
    <name evidence="4" type="ORF">GCM10011366_10260</name>
</gene>
<evidence type="ECO:0000313" key="5">
    <source>
        <dbReference type="Proteomes" id="UP000605670"/>
    </source>
</evidence>
<evidence type="ECO:0000256" key="1">
    <source>
        <dbReference type="ARBA" id="ARBA00022737"/>
    </source>
</evidence>
<dbReference type="InterPro" id="IPR051550">
    <property type="entry name" value="SCF-Subunits/Alg-Epimerases"/>
</dbReference>
<organism evidence="4 5">
    <name type="scientific">Ornithinimicrobium tianjinense</name>
    <dbReference type="NCBI Taxonomy" id="1195761"/>
    <lineage>
        <taxon>Bacteria</taxon>
        <taxon>Bacillati</taxon>
        <taxon>Actinomycetota</taxon>
        <taxon>Actinomycetes</taxon>
        <taxon>Micrococcales</taxon>
        <taxon>Ornithinimicrobiaceae</taxon>
        <taxon>Ornithinimicrobium</taxon>
    </lineage>
</organism>
<feature type="domain" description="Right handed beta helix" evidence="3">
    <location>
        <begin position="83"/>
        <end position="215"/>
    </location>
</feature>
<name>A0A917F2K6_9MICO</name>
<dbReference type="InterPro" id="IPR006626">
    <property type="entry name" value="PbH1"/>
</dbReference>
<dbReference type="Pfam" id="PF13229">
    <property type="entry name" value="Beta_helix"/>
    <property type="match status" value="1"/>
</dbReference>
<evidence type="ECO:0000259" key="3">
    <source>
        <dbReference type="Pfam" id="PF13229"/>
    </source>
</evidence>
<feature type="signal peptide" evidence="2">
    <location>
        <begin position="1"/>
        <end position="30"/>
    </location>
</feature>
<feature type="chain" id="PRO_5037525660" description="Right handed beta helix domain-containing protein" evidence="2">
    <location>
        <begin position="31"/>
        <end position="302"/>
    </location>
</feature>
<evidence type="ECO:0000313" key="4">
    <source>
        <dbReference type="EMBL" id="GGF44473.1"/>
    </source>
</evidence>
<dbReference type="AlphaFoldDB" id="A0A917F2K6"/>
<keyword evidence="1" id="KW-0677">Repeat</keyword>
<dbReference type="SMART" id="SM00710">
    <property type="entry name" value="PbH1"/>
    <property type="match status" value="6"/>
</dbReference>